<proteinExistence type="predicted"/>
<keyword evidence="4 5" id="KW-0472">Membrane</keyword>
<keyword evidence="8" id="KW-1185">Reference proteome</keyword>
<dbReference type="Proteomes" id="UP001344658">
    <property type="component" value="Unassembled WGS sequence"/>
</dbReference>
<accession>A0ABU7P900</accession>
<gene>
    <name evidence="7" type="ORF">V2S66_09955</name>
</gene>
<dbReference type="InterPro" id="IPR009908">
    <property type="entry name" value="Methylamine_util_MauE"/>
</dbReference>
<evidence type="ECO:0000256" key="1">
    <source>
        <dbReference type="ARBA" id="ARBA00004141"/>
    </source>
</evidence>
<feature type="transmembrane region" description="Helical" evidence="5">
    <location>
        <begin position="51"/>
        <end position="70"/>
    </location>
</feature>
<evidence type="ECO:0000313" key="8">
    <source>
        <dbReference type="Proteomes" id="UP001344658"/>
    </source>
</evidence>
<reference evidence="7 8" key="1">
    <citation type="submission" date="2023-12" db="EMBL/GenBank/DDBJ databases">
        <title>Streptomyces sp. V4-01.</title>
        <authorList>
            <person name="Somphong A."/>
            <person name="Phongsopitanun W."/>
        </authorList>
    </citation>
    <scope>NUCLEOTIDE SEQUENCE [LARGE SCALE GENOMIC DNA]</scope>
    <source>
        <strain evidence="7 8">V4-01</strain>
    </source>
</reference>
<evidence type="ECO:0000259" key="6">
    <source>
        <dbReference type="Pfam" id="PF07291"/>
    </source>
</evidence>
<organism evidence="7 8">
    <name type="scientific">Actinacidiphila polyblastidii</name>
    <dbReference type="NCBI Taxonomy" id="3110430"/>
    <lineage>
        <taxon>Bacteria</taxon>
        <taxon>Bacillati</taxon>
        <taxon>Actinomycetota</taxon>
        <taxon>Actinomycetes</taxon>
        <taxon>Kitasatosporales</taxon>
        <taxon>Streptomycetaceae</taxon>
        <taxon>Actinacidiphila</taxon>
    </lineage>
</organism>
<dbReference type="RefSeq" id="WP_330794217.1">
    <property type="nucleotide sequence ID" value="NZ_JAZEWV010000006.1"/>
</dbReference>
<feature type="transmembrane region" description="Helical" evidence="5">
    <location>
        <begin position="151"/>
        <end position="171"/>
    </location>
</feature>
<evidence type="ECO:0000256" key="4">
    <source>
        <dbReference type="ARBA" id="ARBA00023136"/>
    </source>
</evidence>
<evidence type="ECO:0000256" key="3">
    <source>
        <dbReference type="ARBA" id="ARBA00022989"/>
    </source>
</evidence>
<evidence type="ECO:0000256" key="5">
    <source>
        <dbReference type="SAM" id="Phobius"/>
    </source>
</evidence>
<evidence type="ECO:0000256" key="2">
    <source>
        <dbReference type="ARBA" id="ARBA00022692"/>
    </source>
</evidence>
<protein>
    <submittedName>
        <fullName evidence="7">MauE/DoxX family redox-associated membrane protein</fullName>
    </submittedName>
</protein>
<dbReference type="EMBL" id="JAZEWV010000006">
    <property type="protein sequence ID" value="MEE4542282.1"/>
    <property type="molecule type" value="Genomic_DNA"/>
</dbReference>
<keyword evidence="3 5" id="KW-1133">Transmembrane helix</keyword>
<feature type="domain" description="Methylamine utilisation protein MauE" evidence="6">
    <location>
        <begin position="5"/>
        <end position="134"/>
    </location>
</feature>
<comment type="subcellular location">
    <subcellularLocation>
        <location evidence="1">Membrane</location>
        <topology evidence="1">Multi-pass membrane protein</topology>
    </subcellularLocation>
</comment>
<comment type="caution">
    <text evidence="7">The sequence shown here is derived from an EMBL/GenBank/DDBJ whole genome shotgun (WGS) entry which is preliminary data.</text>
</comment>
<dbReference type="Pfam" id="PF07291">
    <property type="entry name" value="MauE"/>
    <property type="match status" value="1"/>
</dbReference>
<keyword evidence="2 5" id="KW-0812">Transmembrane</keyword>
<name>A0ABU7P900_9ACTN</name>
<evidence type="ECO:0000313" key="7">
    <source>
        <dbReference type="EMBL" id="MEE4542282.1"/>
    </source>
</evidence>
<sequence length="304" mass="30662">MIPLLSNLAPPVLAALLALTGAGKLFGRGTALLAAGTVLVRVLGDARRAGLVLRAVGGAELAVAAALLAGPAAGLPALVPGAATAGLGAAFTAYLGYARATAPESSCGCSARAEGPIGPRTFARAGAVLLGGVAAAGADASWWSQAASRPVGSALVVAAAAALLFVVSADLDRSWLLPLRRLRIRLFGHPLATGAAGRVPVEASVQLLESSLAWQAASPIVRSSLLDHWDDEGWRVLRFSGVYEEAVRGARPVSVLFALDLAASIDTAPSPAVRVSVIDDDTEEVVPLDLLAAAGRRSALPLAN</sequence>
<feature type="transmembrane region" description="Helical" evidence="5">
    <location>
        <begin position="77"/>
        <end position="97"/>
    </location>
</feature>